<reference evidence="2" key="2">
    <citation type="submission" date="2021-04" db="EMBL/GenBank/DDBJ databases">
        <authorList>
            <person name="Gilroy R."/>
        </authorList>
    </citation>
    <scope>NUCLEOTIDE SEQUENCE</scope>
    <source>
        <strain evidence="2">2189</strain>
    </source>
</reference>
<name>A0A9D1W064_9FIRM</name>
<dbReference type="PANTHER" id="PTHR33434:SF2">
    <property type="entry name" value="FATTY ACID-BINDING PROTEIN TM_1468"/>
    <property type="match status" value="1"/>
</dbReference>
<accession>A0A9D1W064</accession>
<evidence type="ECO:0000313" key="2">
    <source>
        <dbReference type="EMBL" id="HIX50103.1"/>
    </source>
</evidence>
<evidence type="ECO:0000313" key="3">
    <source>
        <dbReference type="Proteomes" id="UP000886847"/>
    </source>
</evidence>
<evidence type="ECO:0000256" key="1">
    <source>
        <dbReference type="ARBA" id="ARBA00023121"/>
    </source>
</evidence>
<dbReference type="GO" id="GO:0008289">
    <property type="term" value="F:lipid binding"/>
    <property type="evidence" value="ECO:0007669"/>
    <property type="project" value="UniProtKB-KW"/>
</dbReference>
<gene>
    <name evidence="2" type="ORF">H9851_02365</name>
</gene>
<comment type="caution">
    <text evidence="2">The sequence shown here is derived from an EMBL/GenBank/DDBJ whole genome shotgun (WGS) entry which is preliminary data.</text>
</comment>
<dbReference type="Pfam" id="PF02645">
    <property type="entry name" value="DegV"/>
    <property type="match status" value="1"/>
</dbReference>
<dbReference type="InterPro" id="IPR043168">
    <property type="entry name" value="DegV_C"/>
</dbReference>
<organism evidence="2 3">
    <name type="scientific">Candidatus Borkfalkia faecavium</name>
    <dbReference type="NCBI Taxonomy" id="2838508"/>
    <lineage>
        <taxon>Bacteria</taxon>
        <taxon>Bacillati</taxon>
        <taxon>Bacillota</taxon>
        <taxon>Clostridia</taxon>
        <taxon>Christensenellales</taxon>
        <taxon>Christensenellaceae</taxon>
        <taxon>Candidatus Borkfalkia</taxon>
    </lineage>
</organism>
<dbReference type="Gene3D" id="3.30.1180.10">
    <property type="match status" value="1"/>
</dbReference>
<dbReference type="AlphaFoldDB" id="A0A9D1W064"/>
<dbReference type="Gene3D" id="3.40.50.10170">
    <property type="match status" value="1"/>
</dbReference>
<sequence length="271" mass="29423">MIAIVTDSTVGYSTAEIASRGILSEVPVNYQIGQNFYEEYASDRNGNFLPLMAGQPLCKTAQPSLNNFIATFRSLVERGCDVICLVLSSALSGTYSSACFAAQQVGGNIRVVDSGTIGAGMHLLADEAVNMAKGGFGFEEIVKHLESLKRKIGIVFTVESLDRLAAGGRLNNAKANTSLNLRPVFDLKGKILFRLNARGHRERLDEMCARIPENARRLIVARCGERTDVSEFTQMLKNRFPAVNIHQRVLGPVLSIHTGPGAFGAAYITKE</sequence>
<dbReference type="InterPro" id="IPR003797">
    <property type="entry name" value="DegV"/>
</dbReference>
<dbReference type="Proteomes" id="UP000886847">
    <property type="component" value="Unassembled WGS sequence"/>
</dbReference>
<dbReference type="SUPFAM" id="SSF82549">
    <property type="entry name" value="DAK1/DegV-like"/>
    <property type="match status" value="1"/>
</dbReference>
<dbReference type="EMBL" id="DXEW01000010">
    <property type="protein sequence ID" value="HIX50103.1"/>
    <property type="molecule type" value="Genomic_DNA"/>
</dbReference>
<reference evidence="2" key="1">
    <citation type="journal article" date="2021" name="PeerJ">
        <title>Extensive microbial diversity within the chicken gut microbiome revealed by metagenomics and culture.</title>
        <authorList>
            <person name="Gilroy R."/>
            <person name="Ravi A."/>
            <person name="Getino M."/>
            <person name="Pursley I."/>
            <person name="Horton D.L."/>
            <person name="Alikhan N.F."/>
            <person name="Baker D."/>
            <person name="Gharbi K."/>
            <person name="Hall N."/>
            <person name="Watson M."/>
            <person name="Adriaenssens E.M."/>
            <person name="Foster-Nyarko E."/>
            <person name="Jarju S."/>
            <person name="Secka A."/>
            <person name="Antonio M."/>
            <person name="Oren A."/>
            <person name="Chaudhuri R.R."/>
            <person name="La Ragione R."/>
            <person name="Hildebrand F."/>
            <person name="Pallen M.J."/>
        </authorList>
    </citation>
    <scope>NUCLEOTIDE SEQUENCE</scope>
    <source>
        <strain evidence="2">2189</strain>
    </source>
</reference>
<dbReference type="PROSITE" id="PS51482">
    <property type="entry name" value="DEGV"/>
    <property type="match status" value="1"/>
</dbReference>
<dbReference type="InterPro" id="IPR050270">
    <property type="entry name" value="DegV_domain_contain"/>
</dbReference>
<protein>
    <submittedName>
        <fullName evidence="2">DegV family protein</fullName>
    </submittedName>
</protein>
<keyword evidence="1" id="KW-0446">Lipid-binding</keyword>
<proteinExistence type="predicted"/>
<dbReference type="NCBIfam" id="TIGR00762">
    <property type="entry name" value="DegV"/>
    <property type="match status" value="1"/>
</dbReference>
<dbReference type="PANTHER" id="PTHR33434">
    <property type="entry name" value="DEGV DOMAIN-CONTAINING PROTEIN DR_1986-RELATED"/>
    <property type="match status" value="1"/>
</dbReference>